<dbReference type="EMBL" id="KN838594">
    <property type="protein sequence ID" value="KIK02335.1"/>
    <property type="molecule type" value="Genomic_DNA"/>
</dbReference>
<reference evidence="3" key="2">
    <citation type="submission" date="2015-01" db="EMBL/GenBank/DDBJ databases">
        <title>Evolutionary Origins and Diversification of the Mycorrhizal Mutualists.</title>
        <authorList>
            <consortium name="DOE Joint Genome Institute"/>
            <consortium name="Mycorrhizal Genomics Consortium"/>
            <person name="Kohler A."/>
            <person name="Kuo A."/>
            <person name="Nagy L.G."/>
            <person name="Floudas D."/>
            <person name="Copeland A."/>
            <person name="Barry K.W."/>
            <person name="Cichocki N."/>
            <person name="Veneault-Fourrey C."/>
            <person name="LaButti K."/>
            <person name="Lindquist E.A."/>
            <person name="Lipzen A."/>
            <person name="Lundell T."/>
            <person name="Morin E."/>
            <person name="Murat C."/>
            <person name="Riley R."/>
            <person name="Ohm R."/>
            <person name="Sun H."/>
            <person name="Tunlid A."/>
            <person name="Henrissat B."/>
            <person name="Grigoriev I.V."/>
            <person name="Hibbett D.S."/>
            <person name="Martin F."/>
        </authorList>
    </citation>
    <scope>NUCLEOTIDE SEQUENCE [LARGE SCALE GENOMIC DNA]</scope>
    <source>
        <strain evidence="3">LaAM-08-1</strain>
    </source>
</reference>
<gene>
    <name evidence="2" type="ORF">K443DRAFT_524391</name>
</gene>
<dbReference type="AlphaFoldDB" id="A0A0C9WTH6"/>
<name>A0A0C9WTH6_9AGAR</name>
<feature type="region of interest" description="Disordered" evidence="1">
    <location>
        <begin position="35"/>
        <end position="68"/>
    </location>
</feature>
<accession>A0A0C9WTH6</accession>
<organism evidence="2 3">
    <name type="scientific">Laccaria amethystina LaAM-08-1</name>
    <dbReference type="NCBI Taxonomy" id="1095629"/>
    <lineage>
        <taxon>Eukaryota</taxon>
        <taxon>Fungi</taxon>
        <taxon>Dikarya</taxon>
        <taxon>Basidiomycota</taxon>
        <taxon>Agaricomycotina</taxon>
        <taxon>Agaricomycetes</taxon>
        <taxon>Agaricomycetidae</taxon>
        <taxon>Agaricales</taxon>
        <taxon>Agaricineae</taxon>
        <taxon>Hydnangiaceae</taxon>
        <taxon>Laccaria</taxon>
    </lineage>
</organism>
<dbReference type="Proteomes" id="UP000054477">
    <property type="component" value="Unassembled WGS sequence"/>
</dbReference>
<reference evidence="2 3" key="1">
    <citation type="submission" date="2014-04" db="EMBL/GenBank/DDBJ databases">
        <authorList>
            <consortium name="DOE Joint Genome Institute"/>
            <person name="Kuo A."/>
            <person name="Kohler A."/>
            <person name="Nagy L.G."/>
            <person name="Floudas D."/>
            <person name="Copeland A."/>
            <person name="Barry K.W."/>
            <person name="Cichocki N."/>
            <person name="Veneault-Fourrey C."/>
            <person name="LaButti K."/>
            <person name="Lindquist E.A."/>
            <person name="Lipzen A."/>
            <person name="Lundell T."/>
            <person name="Morin E."/>
            <person name="Murat C."/>
            <person name="Sun H."/>
            <person name="Tunlid A."/>
            <person name="Henrissat B."/>
            <person name="Grigoriev I.V."/>
            <person name="Hibbett D.S."/>
            <person name="Martin F."/>
            <person name="Nordberg H.P."/>
            <person name="Cantor M.N."/>
            <person name="Hua S.X."/>
        </authorList>
    </citation>
    <scope>NUCLEOTIDE SEQUENCE [LARGE SCALE GENOMIC DNA]</scope>
    <source>
        <strain evidence="2 3">LaAM-08-1</strain>
    </source>
</reference>
<protein>
    <submittedName>
        <fullName evidence="2">Unplaced genomic scaffold K443scaffold_59, whole genome shotgun sequence</fullName>
    </submittedName>
</protein>
<evidence type="ECO:0000313" key="2">
    <source>
        <dbReference type="EMBL" id="KIK02335.1"/>
    </source>
</evidence>
<proteinExistence type="predicted"/>
<dbReference type="HOGENOM" id="CLU_2373131_0_0_1"/>
<keyword evidence="3" id="KW-1185">Reference proteome</keyword>
<sequence length="95" mass="11028">MATSDQHIHKSVTPYKQSPWLCRLHLHVSDSIDLLHTNREPDPPGLFRRLSDKTTLSQQPTGLDGGKSHIHDDLLFQQSWLPKILRMHLPQFWKA</sequence>
<evidence type="ECO:0000256" key="1">
    <source>
        <dbReference type="SAM" id="MobiDB-lite"/>
    </source>
</evidence>
<evidence type="ECO:0000313" key="3">
    <source>
        <dbReference type="Proteomes" id="UP000054477"/>
    </source>
</evidence>